<protein>
    <submittedName>
        <fullName evidence="1">Uncharacterized protein</fullName>
    </submittedName>
</protein>
<organism evidence="1">
    <name type="scientific">Rhizophora mucronata</name>
    <name type="common">Asiatic mangrove</name>
    <dbReference type="NCBI Taxonomy" id="61149"/>
    <lineage>
        <taxon>Eukaryota</taxon>
        <taxon>Viridiplantae</taxon>
        <taxon>Streptophyta</taxon>
        <taxon>Embryophyta</taxon>
        <taxon>Tracheophyta</taxon>
        <taxon>Spermatophyta</taxon>
        <taxon>Magnoliopsida</taxon>
        <taxon>eudicotyledons</taxon>
        <taxon>Gunneridae</taxon>
        <taxon>Pentapetalae</taxon>
        <taxon>rosids</taxon>
        <taxon>fabids</taxon>
        <taxon>Malpighiales</taxon>
        <taxon>Rhizophoraceae</taxon>
        <taxon>Rhizophora</taxon>
    </lineage>
</organism>
<accession>A0A2P2J7M6</accession>
<proteinExistence type="predicted"/>
<dbReference type="EMBL" id="GGEC01009001">
    <property type="protein sequence ID" value="MBW89484.1"/>
    <property type="molecule type" value="Transcribed_RNA"/>
</dbReference>
<reference evidence="1" key="1">
    <citation type="submission" date="2018-02" db="EMBL/GenBank/DDBJ databases">
        <title>Rhizophora mucronata_Transcriptome.</title>
        <authorList>
            <person name="Meera S.P."/>
            <person name="Sreeshan A."/>
            <person name="Augustine A."/>
        </authorList>
    </citation>
    <scope>NUCLEOTIDE SEQUENCE</scope>
    <source>
        <tissue evidence="1">Leaf</tissue>
    </source>
</reference>
<name>A0A2P2J7M6_RHIMU</name>
<dbReference type="AlphaFoldDB" id="A0A2P2J7M6"/>
<evidence type="ECO:0000313" key="1">
    <source>
        <dbReference type="EMBL" id="MBW89484.1"/>
    </source>
</evidence>
<sequence length="31" mass="3555">MILTLWYRSLPMRILPISSKSTIGLPRQLGL</sequence>